<dbReference type="KEGG" id="shd:SUTH_02823"/>
<feature type="domain" description="TonB C-terminal" evidence="10">
    <location>
        <begin position="78"/>
        <end position="162"/>
    </location>
</feature>
<evidence type="ECO:0000256" key="7">
    <source>
        <dbReference type="ARBA" id="ARBA00022927"/>
    </source>
</evidence>
<keyword evidence="12" id="KW-1185">Reference proteome</keyword>
<dbReference type="GO" id="GO:0031992">
    <property type="term" value="F:energy transducer activity"/>
    <property type="evidence" value="ECO:0007669"/>
    <property type="project" value="TreeGrafter"/>
</dbReference>
<keyword evidence="7" id="KW-0653">Protein transport</keyword>
<dbReference type="InterPro" id="IPR006260">
    <property type="entry name" value="TonB/TolA_C"/>
</dbReference>
<keyword evidence="8" id="KW-1133">Transmembrane helix</keyword>
<evidence type="ECO:0000256" key="6">
    <source>
        <dbReference type="ARBA" id="ARBA00022692"/>
    </source>
</evidence>
<keyword evidence="3" id="KW-0813">Transport</keyword>
<dbReference type="GO" id="GO:0055085">
    <property type="term" value="P:transmembrane transport"/>
    <property type="evidence" value="ECO:0007669"/>
    <property type="project" value="InterPro"/>
</dbReference>
<dbReference type="EMBL" id="AP012547">
    <property type="protein sequence ID" value="BAO30602.1"/>
    <property type="molecule type" value="Genomic_DNA"/>
</dbReference>
<dbReference type="InterPro" id="IPR037682">
    <property type="entry name" value="TonB_C"/>
</dbReference>
<dbReference type="Gene3D" id="3.30.1150.10">
    <property type="match status" value="1"/>
</dbReference>
<dbReference type="AlphaFoldDB" id="W0SIC8"/>
<dbReference type="Proteomes" id="UP000031637">
    <property type="component" value="Chromosome"/>
</dbReference>
<reference evidence="11 12" key="1">
    <citation type="journal article" date="2014" name="Syst. Appl. Microbiol.">
        <title>Complete genomes of freshwater sulfur oxidizers Sulfuricella denitrificans skB26 and Sulfuritalea hydrogenivorans sk43H: genetic insights into the sulfur oxidation pathway of betaproteobacteria.</title>
        <authorList>
            <person name="Watanabe T."/>
            <person name="Kojima H."/>
            <person name="Fukui M."/>
        </authorList>
    </citation>
    <scope>NUCLEOTIDE SEQUENCE [LARGE SCALE GENOMIC DNA]</scope>
    <source>
        <strain evidence="11">DSM22779</strain>
    </source>
</reference>
<keyword evidence="6" id="KW-0812">Transmembrane</keyword>
<evidence type="ECO:0000256" key="2">
    <source>
        <dbReference type="ARBA" id="ARBA00006555"/>
    </source>
</evidence>
<proteinExistence type="inferred from homology"/>
<dbReference type="PROSITE" id="PS52015">
    <property type="entry name" value="TONB_CTD"/>
    <property type="match status" value="1"/>
</dbReference>
<dbReference type="GO" id="GO:0015031">
    <property type="term" value="P:protein transport"/>
    <property type="evidence" value="ECO:0007669"/>
    <property type="project" value="UniProtKB-KW"/>
</dbReference>
<keyword evidence="5" id="KW-0997">Cell inner membrane</keyword>
<dbReference type="PANTHER" id="PTHR33446:SF2">
    <property type="entry name" value="PROTEIN TONB"/>
    <property type="match status" value="1"/>
</dbReference>
<evidence type="ECO:0000256" key="4">
    <source>
        <dbReference type="ARBA" id="ARBA00022475"/>
    </source>
</evidence>
<dbReference type="InterPro" id="IPR051045">
    <property type="entry name" value="TonB-dependent_transducer"/>
</dbReference>
<dbReference type="STRING" id="1223802.SUTH_02823"/>
<accession>W0SIC8</accession>
<comment type="similarity">
    <text evidence="2">Belongs to the TonB family.</text>
</comment>
<dbReference type="RefSeq" id="WP_052473652.1">
    <property type="nucleotide sequence ID" value="NZ_AP012547.1"/>
</dbReference>
<evidence type="ECO:0000259" key="10">
    <source>
        <dbReference type="PROSITE" id="PS52015"/>
    </source>
</evidence>
<name>W0SIC8_9PROT</name>
<sequence length="162" mass="17195">MRLYLALLSSLALHTALIVAPTWLAAKQRPPATTSIEARLLPPEKPVAMAEAVSTEAASIDPAEIRPRLAAPSALQGSSLRRAQSALSEHLFYPPDAVARGLEGEVVLLLVLADNGRLISADIARSSGHALLDQAALDAARRIGALPGNPRQTLFPVSFRLR</sequence>
<evidence type="ECO:0000313" key="12">
    <source>
        <dbReference type="Proteomes" id="UP000031637"/>
    </source>
</evidence>
<keyword evidence="4" id="KW-1003">Cell membrane</keyword>
<evidence type="ECO:0000256" key="1">
    <source>
        <dbReference type="ARBA" id="ARBA00004383"/>
    </source>
</evidence>
<dbReference type="Pfam" id="PF03544">
    <property type="entry name" value="TonB_C"/>
    <property type="match status" value="1"/>
</dbReference>
<evidence type="ECO:0000256" key="3">
    <source>
        <dbReference type="ARBA" id="ARBA00022448"/>
    </source>
</evidence>
<dbReference type="GO" id="GO:0098797">
    <property type="term" value="C:plasma membrane protein complex"/>
    <property type="evidence" value="ECO:0007669"/>
    <property type="project" value="TreeGrafter"/>
</dbReference>
<comment type="subcellular location">
    <subcellularLocation>
        <location evidence="1">Cell inner membrane</location>
        <topology evidence="1">Single-pass membrane protein</topology>
        <orientation evidence="1">Periplasmic side</orientation>
    </subcellularLocation>
</comment>
<evidence type="ECO:0000256" key="8">
    <source>
        <dbReference type="ARBA" id="ARBA00022989"/>
    </source>
</evidence>
<dbReference type="SUPFAM" id="SSF74653">
    <property type="entry name" value="TolA/TonB C-terminal domain"/>
    <property type="match status" value="1"/>
</dbReference>
<dbReference type="HOGENOM" id="CLU_1634521_0_0_4"/>
<protein>
    <recommendedName>
        <fullName evidence="10">TonB C-terminal domain-containing protein</fullName>
    </recommendedName>
</protein>
<organism evidence="11 12">
    <name type="scientific">Sulfuritalea hydrogenivorans sk43H</name>
    <dbReference type="NCBI Taxonomy" id="1223802"/>
    <lineage>
        <taxon>Bacteria</taxon>
        <taxon>Pseudomonadati</taxon>
        <taxon>Pseudomonadota</taxon>
        <taxon>Betaproteobacteria</taxon>
        <taxon>Nitrosomonadales</taxon>
        <taxon>Sterolibacteriaceae</taxon>
        <taxon>Sulfuritalea</taxon>
    </lineage>
</organism>
<evidence type="ECO:0000256" key="9">
    <source>
        <dbReference type="ARBA" id="ARBA00023136"/>
    </source>
</evidence>
<dbReference type="NCBIfam" id="TIGR01352">
    <property type="entry name" value="tonB_Cterm"/>
    <property type="match status" value="1"/>
</dbReference>
<dbReference type="PANTHER" id="PTHR33446">
    <property type="entry name" value="PROTEIN TONB-RELATED"/>
    <property type="match status" value="1"/>
</dbReference>
<evidence type="ECO:0000313" key="11">
    <source>
        <dbReference type="EMBL" id="BAO30602.1"/>
    </source>
</evidence>
<evidence type="ECO:0000256" key="5">
    <source>
        <dbReference type="ARBA" id="ARBA00022519"/>
    </source>
</evidence>
<gene>
    <name evidence="11" type="ORF">SUTH_02823</name>
</gene>
<keyword evidence="9" id="KW-0472">Membrane</keyword>